<reference evidence="8 9" key="1">
    <citation type="journal article" date="2012" name="Genome Biol.">
        <title>Genome and low-iron response of an oceanic diatom adapted to chronic iron limitation.</title>
        <authorList>
            <person name="Lommer M."/>
            <person name="Specht M."/>
            <person name="Roy A.S."/>
            <person name="Kraemer L."/>
            <person name="Andreson R."/>
            <person name="Gutowska M.A."/>
            <person name="Wolf J."/>
            <person name="Bergner S.V."/>
            <person name="Schilhabel M.B."/>
            <person name="Klostermeier U.C."/>
            <person name="Beiko R.G."/>
            <person name="Rosenstiel P."/>
            <person name="Hippler M."/>
            <person name="Laroche J."/>
        </authorList>
    </citation>
    <scope>NUCLEOTIDE SEQUENCE [LARGE SCALE GENOMIC DNA]</scope>
    <source>
        <strain evidence="8 9">CCMP1005</strain>
    </source>
</reference>
<feature type="signal peptide" evidence="6">
    <location>
        <begin position="1"/>
        <end position="17"/>
    </location>
</feature>
<evidence type="ECO:0000313" key="9">
    <source>
        <dbReference type="Proteomes" id="UP000266841"/>
    </source>
</evidence>
<evidence type="ECO:0000256" key="1">
    <source>
        <dbReference type="ARBA" id="ARBA00004141"/>
    </source>
</evidence>
<dbReference type="InterPro" id="IPR019547">
    <property type="entry name" value="Lipid_desat"/>
</dbReference>
<proteinExistence type="inferred from homology"/>
<evidence type="ECO:0000256" key="6">
    <source>
        <dbReference type="SAM" id="SignalP"/>
    </source>
</evidence>
<dbReference type="InterPro" id="IPR052864">
    <property type="entry name" value="Chloroplast_FAD_CarF"/>
</dbReference>
<comment type="caution">
    <text evidence="8">The sequence shown here is derived from an EMBL/GenBank/DDBJ whole genome shotgun (WGS) entry which is preliminary data.</text>
</comment>
<evidence type="ECO:0000256" key="2">
    <source>
        <dbReference type="ARBA" id="ARBA00007620"/>
    </source>
</evidence>
<keyword evidence="6" id="KW-0732">Signal</keyword>
<dbReference type="Pfam" id="PF10520">
    <property type="entry name" value="Lipid_desat"/>
    <property type="match status" value="1"/>
</dbReference>
<gene>
    <name evidence="8" type="ORF">THAOC_35043</name>
</gene>
<keyword evidence="5" id="KW-0472">Membrane</keyword>
<dbReference type="PANTHER" id="PTHR48140">
    <property type="entry name" value="FATTY ACID DESATURASE 4, CHLOROPLASTIC-RELATED"/>
    <property type="match status" value="1"/>
</dbReference>
<feature type="domain" description="Lipid desaturase" evidence="7">
    <location>
        <begin position="149"/>
        <end position="319"/>
    </location>
</feature>
<dbReference type="PANTHER" id="PTHR48140:SF1">
    <property type="entry name" value="FATTY ACID DESATURASE 4, CHLOROPLASTIC-RELATED"/>
    <property type="match status" value="1"/>
</dbReference>
<evidence type="ECO:0000256" key="4">
    <source>
        <dbReference type="ARBA" id="ARBA00022989"/>
    </source>
</evidence>
<evidence type="ECO:0000259" key="7">
    <source>
        <dbReference type="Pfam" id="PF10520"/>
    </source>
</evidence>
<accession>K0R1I4</accession>
<dbReference type="Proteomes" id="UP000266841">
    <property type="component" value="Unassembled WGS sequence"/>
</dbReference>
<dbReference type="GO" id="GO:0016020">
    <property type="term" value="C:membrane"/>
    <property type="evidence" value="ECO:0007669"/>
    <property type="project" value="UniProtKB-SubCell"/>
</dbReference>
<dbReference type="eggNOG" id="KOG3011">
    <property type="taxonomic scope" value="Eukaryota"/>
</dbReference>
<dbReference type="GO" id="GO:0006631">
    <property type="term" value="P:fatty acid metabolic process"/>
    <property type="evidence" value="ECO:0007669"/>
    <property type="project" value="UniProtKB-UniPathway"/>
</dbReference>
<evidence type="ECO:0000256" key="3">
    <source>
        <dbReference type="ARBA" id="ARBA00022692"/>
    </source>
</evidence>
<dbReference type="EMBL" id="AGNL01047836">
    <property type="protein sequence ID" value="EJK46293.1"/>
    <property type="molecule type" value="Genomic_DNA"/>
</dbReference>
<dbReference type="OMA" id="ESNAWKL"/>
<keyword evidence="3" id="KW-0812">Transmembrane</keyword>
<feature type="chain" id="PRO_5003836535" description="Lipid desaturase domain-containing protein" evidence="6">
    <location>
        <begin position="18"/>
        <end position="338"/>
    </location>
</feature>
<dbReference type="UniPathway" id="UPA00199"/>
<organism evidence="8 9">
    <name type="scientific">Thalassiosira oceanica</name>
    <name type="common">Marine diatom</name>
    <dbReference type="NCBI Taxonomy" id="159749"/>
    <lineage>
        <taxon>Eukaryota</taxon>
        <taxon>Sar</taxon>
        <taxon>Stramenopiles</taxon>
        <taxon>Ochrophyta</taxon>
        <taxon>Bacillariophyta</taxon>
        <taxon>Coscinodiscophyceae</taxon>
        <taxon>Thalassiosirophycidae</taxon>
        <taxon>Thalassiosirales</taxon>
        <taxon>Thalassiosiraceae</taxon>
        <taxon>Thalassiosira</taxon>
    </lineage>
</organism>
<keyword evidence="9" id="KW-1185">Reference proteome</keyword>
<evidence type="ECO:0000313" key="8">
    <source>
        <dbReference type="EMBL" id="EJK46293.1"/>
    </source>
</evidence>
<evidence type="ECO:0000256" key="5">
    <source>
        <dbReference type="ARBA" id="ARBA00023136"/>
    </source>
</evidence>
<comment type="subcellular location">
    <subcellularLocation>
        <location evidence="1">Membrane</location>
        <topology evidence="1">Multi-pass membrane protein</topology>
    </subcellularLocation>
</comment>
<sequence>MKKSLGAILLTAASSQAFTSSTCETRRVPLHSTVIDEAESMTIPSAGEALLAGESYARQETITPKSYLDDGFIYGLDDSGLERPKGKNANVVVEGDSLETTPFQVGLVSSTFAVQAFFAANAIHTLFEQTNGDVGQTAAFSVATVVASWVAADFGSGIFHWSVDNYGNGRTPIMGNIIAAFQGHHSAPWTIAYRGFCNNVYKLCIPFGIPTVAAINYLSGDNSMAALFFTFFCWIEIMSQELHKWSHQTKAEVPSIVNVLQDLGITIGRVPHAKHHTAPFEGNYCIVSGLCNETLDRSGFFRWMEHTVYKINGVESNAWKLDPELKERTLSGKYAMSE</sequence>
<dbReference type="OrthoDB" id="5103at2759"/>
<dbReference type="AlphaFoldDB" id="K0R1I4"/>
<comment type="similarity">
    <text evidence="2">Belongs to the fatty acid desaturase CarF family.</text>
</comment>
<name>K0R1I4_THAOC</name>
<keyword evidence="4" id="KW-1133">Transmembrane helix</keyword>
<protein>
    <recommendedName>
        <fullName evidence="7">Lipid desaturase domain-containing protein</fullName>
    </recommendedName>
</protein>